<dbReference type="EMBL" id="CAMXCT020002381">
    <property type="protein sequence ID" value="CAL1151198.1"/>
    <property type="molecule type" value="Genomic_DNA"/>
</dbReference>
<dbReference type="EMBL" id="CAMXCT010002381">
    <property type="protein sequence ID" value="CAI3997823.1"/>
    <property type="molecule type" value="Genomic_DNA"/>
</dbReference>
<gene>
    <name evidence="4" type="ORF">C1SCF055_LOCUS24169</name>
</gene>
<dbReference type="AlphaFoldDB" id="A0A9P1CVQ1"/>
<keyword evidence="2" id="KW-0067">ATP-binding</keyword>
<dbReference type="Pfam" id="PF06414">
    <property type="entry name" value="Zeta_toxin"/>
    <property type="match status" value="1"/>
</dbReference>
<dbReference type="SUPFAM" id="SSF52540">
    <property type="entry name" value="P-loop containing nucleoside triphosphate hydrolases"/>
    <property type="match status" value="1"/>
</dbReference>
<evidence type="ECO:0000256" key="1">
    <source>
        <dbReference type="ARBA" id="ARBA00022741"/>
    </source>
</evidence>
<dbReference type="EMBL" id="CAMXCT030002381">
    <property type="protein sequence ID" value="CAL4785135.1"/>
    <property type="molecule type" value="Genomic_DNA"/>
</dbReference>
<dbReference type="InterPro" id="IPR027417">
    <property type="entry name" value="P-loop_NTPase"/>
</dbReference>
<dbReference type="GO" id="GO:0016301">
    <property type="term" value="F:kinase activity"/>
    <property type="evidence" value="ECO:0007669"/>
    <property type="project" value="InterPro"/>
</dbReference>
<keyword evidence="7" id="KW-1185">Reference proteome</keyword>
<evidence type="ECO:0000313" key="6">
    <source>
        <dbReference type="EMBL" id="CAL4785135.1"/>
    </source>
</evidence>
<sequence>MRLSKPIVLCALVLVLYGVVLLVKHRLGLGTAFPTGPRVCEDLGYELPGSLLSGLRRSFRREELRTAQQKAGLGIATRQRNPMAVWLVGPSAAGKSFMAKDAALDLGIAALGDGNDAVLVDGHMFRVAHGGYQDVVKEGYKLRCVWRQAYPSLREQLQRQKERLLREAARRRQNVIIPHTCYDLSECVSWLHSLHRHGYKNHVVMVLGDRHVVELRGIMRARSSGKRYAPEEWNVALNSGFEMIALATGYAELVWTTPNTRWIVRRGKPSDVLSQASEHGWYL</sequence>
<evidence type="ECO:0000256" key="2">
    <source>
        <dbReference type="ARBA" id="ARBA00022840"/>
    </source>
</evidence>
<evidence type="ECO:0000313" key="4">
    <source>
        <dbReference type="EMBL" id="CAI3997823.1"/>
    </source>
</evidence>
<evidence type="ECO:0000313" key="5">
    <source>
        <dbReference type="EMBL" id="CAL1151198.1"/>
    </source>
</evidence>
<evidence type="ECO:0000313" key="7">
    <source>
        <dbReference type="Proteomes" id="UP001152797"/>
    </source>
</evidence>
<dbReference type="GO" id="GO:0005524">
    <property type="term" value="F:ATP binding"/>
    <property type="evidence" value="ECO:0007669"/>
    <property type="project" value="UniProtKB-KW"/>
</dbReference>
<proteinExistence type="predicted"/>
<dbReference type="InterPro" id="IPR010488">
    <property type="entry name" value="Zeta_toxin_domain"/>
</dbReference>
<protein>
    <submittedName>
        <fullName evidence="6">Zeta toxin domain-containing protein</fullName>
    </submittedName>
</protein>
<organism evidence="4">
    <name type="scientific">Cladocopium goreaui</name>
    <dbReference type="NCBI Taxonomy" id="2562237"/>
    <lineage>
        <taxon>Eukaryota</taxon>
        <taxon>Sar</taxon>
        <taxon>Alveolata</taxon>
        <taxon>Dinophyceae</taxon>
        <taxon>Suessiales</taxon>
        <taxon>Symbiodiniaceae</taxon>
        <taxon>Cladocopium</taxon>
    </lineage>
</organism>
<keyword evidence="1" id="KW-0547">Nucleotide-binding</keyword>
<reference evidence="5" key="2">
    <citation type="submission" date="2024-04" db="EMBL/GenBank/DDBJ databases">
        <authorList>
            <person name="Chen Y."/>
            <person name="Shah S."/>
            <person name="Dougan E. K."/>
            <person name="Thang M."/>
            <person name="Chan C."/>
        </authorList>
    </citation>
    <scope>NUCLEOTIDE SEQUENCE [LARGE SCALE GENOMIC DNA]</scope>
</reference>
<evidence type="ECO:0000259" key="3">
    <source>
        <dbReference type="Pfam" id="PF06414"/>
    </source>
</evidence>
<comment type="caution">
    <text evidence="4">The sequence shown here is derived from an EMBL/GenBank/DDBJ whole genome shotgun (WGS) entry which is preliminary data.</text>
</comment>
<name>A0A9P1CVQ1_9DINO</name>
<accession>A0A9P1CVQ1</accession>
<dbReference type="OrthoDB" id="417640at2759"/>
<dbReference type="Gene3D" id="3.40.50.300">
    <property type="entry name" value="P-loop containing nucleotide triphosphate hydrolases"/>
    <property type="match status" value="1"/>
</dbReference>
<feature type="domain" description="Zeta toxin" evidence="3">
    <location>
        <begin position="77"/>
        <end position="242"/>
    </location>
</feature>
<reference evidence="4" key="1">
    <citation type="submission" date="2022-10" db="EMBL/GenBank/DDBJ databases">
        <authorList>
            <person name="Chen Y."/>
            <person name="Dougan E. K."/>
            <person name="Chan C."/>
            <person name="Rhodes N."/>
            <person name="Thang M."/>
        </authorList>
    </citation>
    <scope>NUCLEOTIDE SEQUENCE</scope>
</reference>
<dbReference type="Proteomes" id="UP001152797">
    <property type="component" value="Unassembled WGS sequence"/>
</dbReference>